<dbReference type="Proteomes" id="UP000284751">
    <property type="component" value="Unassembled WGS sequence"/>
</dbReference>
<evidence type="ECO:0000256" key="1">
    <source>
        <dbReference type="ARBA" id="ARBA00004651"/>
    </source>
</evidence>
<protein>
    <recommendedName>
        <fullName evidence="6">Phosphatidylglycerol lysyltransferase</fullName>
        <ecNumber evidence="6">2.3.2.3</ecNumber>
    </recommendedName>
    <alternativeName>
        <fullName evidence="6">Lysylphosphatidylglycerol synthase</fullName>
    </alternativeName>
</protein>
<name>A0A412B1D4_9FIRM</name>
<evidence type="ECO:0000256" key="6">
    <source>
        <dbReference type="RuleBase" id="RU363042"/>
    </source>
</evidence>
<organism evidence="7 8">
    <name type="scientific">[Clostridium] leptum</name>
    <dbReference type="NCBI Taxonomy" id="1535"/>
    <lineage>
        <taxon>Bacteria</taxon>
        <taxon>Bacillati</taxon>
        <taxon>Bacillota</taxon>
        <taxon>Clostridia</taxon>
        <taxon>Eubacteriales</taxon>
        <taxon>Oscillospiraceae</taxon>
        <taxon>Oscillospiraceae incertae sedis</taxon>
    </lineage>
</organism>
<keyword evidence="3 6" id="KW-0812">Transmembrane</keyword>
<evidence type="ECO:0000313" key="7">
    <source>
        <dbReference type="EMBL" id="RGQ44781.1"/>
    </source>
</evidence>
<dbReference type="GO" id="GO:0006629">
    <property type="term" value="P:lipid metabolic process"/>
    <property type="evidence" value="ECO:0007669"/>
    <property type="project" value="UniProtKB-KW"/>
</dbReference>
<accession>A0A412B1D4</accession>
<evidence type="ECO:0000256" key="3">
    <source>
        <dbReference type="ARBA" id="ARBA00022692"/>
    </source>
</evidence>
<comment type="subcellular location">
    <subcellularLocation>
        <location evidence="1 6">Cell membrane</location>
        <topology evidence="1 6">Multi-pass membrane protein</topology>
    </subcellularLocation>
</comment>
<evidence type="ECO:0000256" key="4">
    <source>
        <dbReference type="ARBA" id="ARBA00022989"/>
    </source>
</evidence>
<evidence type="ECO:0000256" key="2">
    <source>
        <dbReference type="ARBA" id="ARBA00022475"/>
    </source>
</evidence>
<comment type="catalytic activity">
    <reaction evidence="6">
        <text>L-lysyl-tRNA(Lys) + a 1,2-diacyl-sn-glycero-3-phospho-(1'-sn-glycerol) = a 1,2-diacyl-sn-glycero-3-phospho-1'-(3'-O-L-lysyl)-sn-glycerol + tRNA(Lys)</text>
        <dbReference type="Rhea" id="RHEA:10668"/>
        <dbReference type="Rhea" id="RHEA-COMP:9696"/>
        <dbReference type="Rhea" id="RHEA-COMP:9697"/>
        <dbReference type="ChEBI" id="CHEBI:64716"/>
        <dbReference type="ChEBI" id="CHEBI:75792"/>
        <dbReference type="ChEBI" id="CHEBI:78442"/>
        <dbReference type="ChEBI" id="CHEBI:78529"/>
        <dbReference type="EC" id="2.3.2.3"/>
    </reaction>
</comment>
<reference evidence="7 8" key="1">
    <citation type="submission" date="2018-08" db="EMBL/GenBank/DDBJ databases">
        <title>A genome reference for cultivated species of the human gut microbiota.</title>
        <authorList>
            <person name="Zou Y."/>
            <person name="Xue W."/>
            <person name="Luo G."/>
        </authorList>
    </citation>
    <scope>NUCLEOTIDE SEQUENCE [LARGE SCALE GENOMIC DNA]</scope>
    <source>
        <strain evidence="7 8">AF28-26</strain>
    </source>
</reference>
<feature type="transmembrane region" description="Helical" evidence="6">
    <location>
        <begin position="20"/>
        <end position="41"/>
    </location>
</feature>
<keyword evidence="6" id="KW-0046">Antibiotic resistance</keyword>
<comment type="caution">
    <text evidence="7">The sequence shown here is derived from an EMBL/GenBank/DDBJ whole genome shotgun (WGS) entry which is preliminary data.</text>
</comment>
<dbReference type="AlphaFoldDB" id="A0A412B1D4"/>
<keyword evidence="4 6" id="KW-1133">Transmembrane helix</keyword>
<dbReference type="EC" id="2.3.2.3" evidence="6"/>
<gene>
    <name evidence="6" type="primary">mprF</name>
    <name evidence="7" type="ORF">DWY99_00345</name>
</gene>
<dbReference type="PANTHER" id="PTHR37693">
    <property type="entry name" value="PHOSPHATIDYLGLYCEROL LYSYLTRANSFERASE"/>
    <property type="match status" value="1"/>
</dbReference>
<comment type="caution">
    <text evidence="6">Lacks conserved residue(s) required for the propagation of feature annotation.</text>
</comment>
<dbReference type="EMBL" id="QRTC01000001">
    <property type="protein sequence ID" value="RGQ44781.1"/>
    <property type="molecule type" value="Genomic_DNA"/>
</dbReference>
<dbReference type="PANTHER" id="PTHR37693:SF1">
    <property type="entry name" value="INTEGRAL MEMBRANE PROTEIN"/>
    <property type="match status" value="1"/>
</dbReference>
<dbReference type="InterPro" id="IPR022791">
    <property type="entry name" value="L-PG_synthase/AglD"/>
</dbReference>
<dbReference type="GO" id="GO:0005886">
    <property type="term" value="C:plasma membrane"/>
    <property type="evidence" value="ECO:0007669"/>
    <property type="project" value="UniProtKB-SubCell"/>
</dbReference>
<keyword evidence="6" id="KW-0808">Transferase</keyword>
<dbReference type="Pfam" id="PF03706">
    <property type="entry name" value="LPG_synthase_TM"/>
    <property type="match status" value="1"/>
</dbReference>
<feature type="transmembrane region" description="Helical" evidence="6">
    <location>
        <begin position="61"/>
        <end position="85"/>
    </location>
</feature>
<proteinExistence type="inferred from homology"/>
<dbReference type="GO" id="GO:0046677">
    <property type="term" value="P:response to antibiotic"/>
    <property type="evidence" value="ECO:0007669"/>
    <property type="project" value="UniProtKB-KW"/>
</dbReference>
<evidence type="ECO:0000313" key="8">
    <source>
        <dbReference type="Proteomes" id="UP000284751"/>
    </source>
</evidence>
<dbReference type="GO" id="GO:0050071">
    <property type="term" value="F:phosphatidylglycerol lysyltransferase activity"/>
    <property type="evidence" value="ECO:0007669"/>
    <property type="project" value="UniProtKB-EC"/>
</dbReference>
<comment type="function">
    <text evidence="6">Catalyzes the transfer of a lysyl group from L-lysyl-tRNA(Lys) to membrane-bound phosphatidylglycerol (PG), which produces lysylphosphatidylglycerol (LPG), a major component of the bacterial membrane with a positive net charge. LPG synthesis contributes to bacterial virulence as it is involved in the resistance mechanism against cationic antimicrobial peptides (CAMP) produces by the host's immune system (defensins, cathelicidins) and by the competing microorganisms.</text>
</comment>
<comment type="similarity">
    <text evidence="6">Belongs to the LPG synthase family.</text>
</comment>
<keyword evidence="2" id="KW-1003">Cell membrane</keyword>
<keyword evidence="5 6" id="KW-0472">Membrane</keyword>
<sequence length="138" mass="15464">MNFILVCHRRFLEYGMKKKISGKTIFNVSVILISLLMLGYFCLSENGLVELSKNFKNLDKGWLIMALLSQALNIAIDAYMTYILVKSSVPSFKFHNALKTSMVGQFFSAVTPFATGGQPMQVYCMSKYGVEPGKVFPP</sequence>
<keyword evidence="6" id="KW-0443">Lipid metabolism</keyword>
<evidence type="ECO:0000256" key="5">
    <source>
        <dbReference type="ARBA" id="ARBA00023136"/>
    </source>
</evidence>